<evidence type="ECO:0000259" key="5">
    <source>
        <dbReference type="SMART" id="SM00415"/>
    </source>
</evidence>
<sequence>MDSKGHDATITTSRMSDPSNSRDSSHDGQSSSPLTTSTVTTTFSSTTTGSIISPATSPIAPAISSSACPQKIPPDLSFPWRLFFLLNDASSHNFQHIISWTDHGTAFQIKDTSQPLEQILGQYFNTSKYASFRRQLLNYGFVSASKRERTFLHPNFSRDKPEGCDRVEYFKKGHKLAATAIVTKKGQTIQQQPSPEAVPANDDDDDENDQDEKIGYDMEPIPLHQIQRISSEEDRPQYEPLTMPIPRLQSTTSWKFIHNLPSFRAPHPKPAYENLAVFPIKNNNNNDSNTAVGVSPSLSSKSDKITLSPSLPATATYQFNQLLTQTSYNEPAATTVSTPHSTLGFDVLDLEPRTILEMKIEPDTKSVASTIYSLWPTLSNFQQMVVEYAMPFSITGFFYMYHATFLALVVGSFLAILHTIEILSTNFFDTDIHDSTTDTVTAAGPRNKPKMQLGVIIPQVLNPVEHLLIDNLWMQMLFSTFFFFPQQLGGPYCVPLAISFLMTQPFNTTVSLKTHMTRQMQRQLQDRSNNENGPTNSHDRRRHAVCEYHFGRLIRDCIICYGIAAALLYRATREIPSMQDDHDNDVRNNDAIEGANHITRLAPFRWNASPGWIAVILFYMNCLPVVFGTRYMKIWNFLVSSSPSISAVHEVCTPPVASKSSLQSKIKTL</sequence>
<evidence type="ECO:0000256" key="3">
    <source>
        <dbReference type="SAM" id="MobiDB-lite"/>
    </source>
</evidence>
<accession>A0A9K3KA60</accession>
<feature type="compositionally biased region" description="Polar residues" evidence="3">
    <location>
        <begin position="185"/>
        <end position="194"/>
    </location>
</feature>
<keyword evidence="1 6" id="KW-0238">DNA-binding</keyword>
<keyword evidence="7" id="KW-1185">Reference proteome</keyword>
<feature type="compositionally biased region" description="Polar residues" evidence="3">
    <location>
        <begin position="9"/>
        <end position="18"/>
    </location>
</feature>
<dbReference type="InterPro" id="IPR000232">
    <property type="entry name" value="HSF_DNA-bd"/>
</dbReference>
<dbReference type="Pfam" id="PF00447">
    <property type="entry name" value="HSF_DNA-bind"/>
    <property type="match status" value="1"/>
</dbReference>
<evidence type="ECO:0000256" key="4">
    <source>
        <dbReference type="SAM" id="Phobius"/>
    </source>
</evidence>
<dbReference type="EMBL" id="JAGRRH010000032">
    <property type="protein sequence ID" value="KAG7339564.1"/>
    <property type="molecule type" value="Genomic_DNA"/>
</dbReference>
<feature type="region of interest" description="Disordered" evidence="3">
    <location>
        <begin position="518"/>
        <end position="539"/>
    </location>
</feature>
<dbReference type="PANTHER" id="PTHR10015:SF427">
    <property type="entry name" value="HEAT SHOCK FACTOR PROTEIN"/>
    <property type="match status" value="1"/>
</dbReference>
<feature type="transmembrane region" description="Helical" evidence="4">
    <location>
        <begin position="398"/>
        <end position="417"/>
    </location>
</feature>
<dbReference type="OrthoDB" id="60033at2759"/>
<keyword evidence="4" id="KW-0812">Transmembrane</keyword>
<name>A0A9K3KA60_9STRA</name>
<organism evidence="6 7">
    <name type="scientific">Nitzschia inconspicua</name>
    <dbReference type="NCBI Taxonomy" id="303405"/>
    <lineage>
        <taxon>Eukaryota</taxon>
        <taxon>Sar</taxon>
        <taxon>Stramenopiles</taxon>
        <taxon>Ochrophyta</taxon>
        <taxon>Bacillariophyta</taxon>
        <taxon>Bacillariophyceae</taxon>
        <taxon>Bacillariophycidae</taxon>
        <taxon>Bacillariales</taxon>
        <taxon>Bacillariaceae</taxon>
        <taxon>Nitzschia</taxon>
    </lineage>
</organism>
<dbReference type="SMART" id="SM00415">
    <property type="entry name" value="HSF"/>
    <property type="match status" value="1"/>
</dbReference>
<feature type="domain" description="HSF-type DNA-binding" evidence="5">
    <location>
        <begin position="71"/>
        <end position="171"/>
    </location>
</feature>
<dbReference type="PANTHER" id="PTHR10015">
    <property type="entry name" value="HEAT SHOCK TRANSCRIPTION FACTOR"/>
    <property type="match status" value="1"/>
</dbReference>
<comment type="similarity">
    <text evidence="2">Belongs to the HSF family.</text>
</comment>
<feature type="compositionally biased region" description="Acidic residues" evidence="3">
    <location>
        <begin position="201"/>
        <end position="210"/>
    </location>
</feature>
<feature type="compositionally biased region" description="Low complexity" evidence="3">
    <location>
        <begin position="19"/>
        <end position="45"/>
    </location>
</feature>
<reference evidence="6" key="1">
    <citation type="journal article" date="2021" name="Sci. Rep.">
        <title>Diploid genomic architecture of Nitzschia inconspicua, an elite biomass production diatom.</title>
        <authorList>
            <person name="Oliver A."/>
            <person name="Podell S."/>
            <person name="Pinowska A."/>
            <person name="Traller J.C."/>
            <person name="Smith S.R."/>
            <person name="McClure R."/>
            <person name="Beliaev A."/>
            <person name="Bohutskyi P."/>
            <person name="Hill E.A."/>
            <person name="Rabines A."/>
            <person name="Zheng H."/>
            <person name="Allen L.Z."/>
            <person name="Kuo A."/>
            <person name="Grigoriev I.V."/>
            <person name="Allen A.E."/>
            <person name="Hazlebeck D."/>
            <person name="Allen E.E."/>
        </authorList>
    </citation>
    <scope>NUCLEOTIDE SEQUENCE</scope>
    <source>
        <strain evidence="6">Hildebrandi</strain>
    </source>
</reference>
<proteinExistence type="inferred from homology"/>
<dbReference type="Proteomes" id="UP000693970">
    <property type="component" value="Unassembled WGS sequence"/>
</dbReference>
<evidence type="ECO:0000313" key="6">
    <source>
        <dbReference type="EMBL" id="KAG7339564.1"/>
    </source>
</evidence>
<dbReference type="GO" id="GO:0003700">
    <property type="term" value="F:DNA-binding transcription factor activity"/>
    <property type="evidence" value="ECO:0007669"/>
    <property type="project" value="InterPro"/>
</dbReference>
<keyword evidence="4" id="KW-1133">Transmembrane helix</keyword>
<feature type="transmembrane region" description="Helical" evidence="4">
    <location>
        <begin position="611"/>
        <end position="632"/>
    </location>
</feature>
<evidence type="ECO:0000256" key="2">
    <source>
        <dbReference type="RuleBase" id="RU004020"/>
    </source>
</evidence>
<reference evidence="6" key="2">
    <citation type="submission" date="2021-04" db="EMBL/GenBank/DDBJ databases">
        <authorList>
            <person name="Podell S."/>
        </authorList>
    </citation>
    <scope>NUCLEOTIDE SEQUENCE</scope>
    <source>
        <strain evidence="6">Hildebrandi</strain>
    </source>
</reference>
<dbReference type="GO" id="GO:0043565">
    <property type="term" value="F:sequence-specific DNA binding"/>
    <property type="evidence" value="ECO:0007669"/>
    <property type="project" value="InterPro"/>
</dbReference>
<dbReference type="AlphaFoldDB" id="A0A9K3KA60"/>
<protein>
    <submittedName>
        <fullName evidence="6">HSF-type DNA-binding protein</fullName>
    </submittedName>
</protein>
<evidence type="ECO:0000313" key="7">
    <source>
        <dbReference type="Proteomes" id="UP000693970"/>
    </source>
</evidence>
<comment type="caution">
    <text evidence="6">The sequence shown here is derived from an EMBL/GenBank/DDBJ whole genome shotgun (WGS) entry which is preliminary data.</text>
</comment>
<gene>
    <name evidence="6" type="ORF">IV203_025157</name>
</gene>
<evidence type="ECO:0000256" key="1">
    <source>
        <dbReference type="ARBA" id="ARBA00023125"/>
    </source>
</evidence>
<feature type="region of interest" description="Disordered" evidence="3">
    <location>
        <begin position="183"/>
        <end position="214"/>
    </location>
</feature>
<feature type="region of interest" description="Disordered" evidence="3">
    <location>
        <begin position="1"/>
        <end position="45"/>
    </location>
</feature>
<keyword evidence="4" id="KW-0472">Membrane</keyword>